<evidence type="ECO:0000313" key="2">
    <source>
        <dbReference type="Proteomes" id="UP001642483"/>
    </source>
</evidence>
<dbReference type="Proteomes" id="UP001642483">
    <property type="component" value="Unassembled WGS sequence"/>
</dbReference>
<dbReference type="EMBL" id="CAWYQH010000152">
    <property type="protein sequence ID" value="CAK8695447.1"/>
    <property type="molecule type" value="Genomic_DNA"/>
</dbReference>
<evidence type="ECO:0000313" key="1">
    <source>
        <dbReference type="EMBL" id="CAK8695447.1"/>
    </source>
</evidence>
<protein>
    <submittedName>
        <fullName evidence="1">Uncharacterized protein</fullName>
    </submittedName>
</protein>
<organism evidence="1 2">
    <name type="scientific">Clavelina lepadiformis</name>
    <name type="common">Light-bulb sea squirt</name>
    <name type="synonym">Ascidia lepadiformis</name>
    <dbReference type="NCBI Taxonomy" id="159417"/>
    <lineage>
        <taxon>Eukaryota</taxon>
        <taxon>Metazoa</taxon>
        <taxon>Chordata</taxon>
        <taxon>Tunicata</taxon>
        <taxon>Ascidiacea</taxon>
        <taxon>Aplousobranchia</taxon>
        <taxon>Clavelinidae</taxon>
        <taxon>Clavelina</taxon>
    </lineage>
</organism>
<comment type="caution">
    <text evidence="1">The sequence shown here is derived from an EMBL/GenBank/DDBJ whole genome shotgun (WGS) entry which is preliminary data.</text>
</comment>
<accession>A0ABP0GUU6</accession>
<sequence>MSIRIDYMYKERYKTTKFNDFVNFKVQKSCLSMTIYYHWYSYSESLCSFSKFSMPWELQFVLSHPIPSHGTFPMGFPWESHSHGQACESSIKAIFGESIRVWVRIGPSLHFSD</sequence>
<reference evidence="1 2" key="1">
    <citation type="submission" date="2024-02" db="EMBL/GenBank/DDBJ databases">
        <authorList>
            <person name="Daric V."/>
            <person name="Darras S."/>
        </authorList>
    </citation>
    <scope>NUCLEOTIDE SEQUENCE [LARGE SCALE GENOMIC DNA]</scope>
</reference>
<keyword evidence="2" id="KW-1185">Reference proteome</keyword>
<gene>
    <name evidence="1" type="ORF">CVLEPA_LOCUS28720</name>
</gene>
<name>A0ABP0GUU6_CLALP</name>
<proteinExistence type="predicted"/>